<sequence length="288" mass="32842">MESFVLQYGSDFHLNAESPPFSILIEPAQGAHALALCGDLGDPFSGLYSDFLRWCSIHWPLVFVIAGNHEYFVKDSRMGMADTEARIRQVCVAAGPNVVFLQQEMYLIEKYKIAVLGTTMWSTPELRRWSSMSEDFLGNPGSRGEYNAMFKNDEYTGQRRPMHPSDVTELSLRQSSWLRTSLNMTWGKLPEGYRAIVLTHYLPTFKLNPPQYKDHKWRSCYAQAMDDMMKEPVVAWLCGHSHSAQTLRFDTGCLVSLNPLGYKREAGKNGYSRRATVVVYRENFAVPL</sequence>
<dbReference type="EMBL" id="MN741003">
    <property type="protein sequence ID" value="QHU22239.1"/>
    <property type="molecule type" value="Genomic_DNA"/>
</dbReference>
<reference evidence="1" key="1">
    <citation type="journal article" date="2020" name="Nature">
        <title>Giant virus diversity and host interactions through global metagenomics.</title>
        <authorList>
            <person name="Schulz F."/>
            <person name="Roux S."/>
            <person name="Paez-Espino D."/>
            <person name="Jungbluth S."/>
            <person name="Walsh D.A."/>
            <person name="Denef V.J."/>
            <person name="McMahon K.D."/>
            <person name="Konstantinidis K.T."/>
            <person name="Eloe-Fadrosh E.A."/>
            <person name="Kyrpides N.C."/>
            <person name="Woyke T."/>
        </authorList>
    </citation>
    <scope>NUCLEOTIDE SEQUENCE</scope>
    <source>
        <strain evidence="1">GVMAG-S-3300013286-35</strain>
    </source>
</reference>
<dbReference type="PANTHER" id="PTHR37844">
    <property type="entry name" value="SER/THR PROTEIN PHOSPHATASE SUPERFAMILY (AFU_ORTHOLOGUE AFUA_1G14840)"/>
    <property type="match status" value="1"/>
</dbReference>
<accession>A0A6C0KXB5</accession>
<dbReference type="SUPFAM" id="SSF56300">
    <property type="entry name" value="Metallo-dependent phosphatases"/>
    <property type="match status" value="1"/>
</dbReference>
<dbReference type="Gene3D" id="3.60.21.10">
    <property type="match status" value="1"/>
</dbReference>
<dbReference type="InterPro" id="IPR029052">
    <property type="entry name" value="Metallo-depent_PP-like"/>
</dbReference>
<evidence type="ECO:0000313" key="1">
    <source>
        <dbReference type="EMBL" id="QHU22239.1"/>
    </source>
</evidence>
<protein>
    <submittedName>
        <fullName evidence="1">Uncharacterized protein</fullName>
    </submittedName>
</protein>
<dbReference type="PANTHER" id="PTHR37844:SF2">
    <property type="entry name" value="SER_THR PROTEIN PHOSPHATASE SUPERFAMILY (AFU_ORTHOLOGUE AFUA_1G14840)"/>
    <property type="match status" value="1"/>
</dbReference>
<dbReference type="AlphaFoldDB" id="A0A6C0KXB5"/>
<name>A0A6C0KXB5_9ZZZZ</name>
<organism evidence="1">
    <name type="scientific">viral metagenome</name>
    <dbReference type="NCBI Taxonomy" id="1070528"/>
    <lineage>
        <taxon>unclassified sequences</taxon>
        <taxon>metagenomes</taxon>
        <taxon>organismal metagenomes</taxon>
    </lineage>
</organism>
<proteinExistence type="predicted"/>